<protein>
    <submittedName>
        <fullName evidence="1">Uncharacterized protein</fullName>
    </submittedName>
</protein>
<keyword evidence="2" id="KW-1185">Reference proteome</keyword>
<name>A0ACC0L7R9_RHOML</name>
<evidence type="ECO:0000313" key="1">
    <source>
        <dbReference type="EMBL" id="KAI8524566.1"/>
    </source>
</evidence>
<sequence length="76" mass="8630">MLLISCSPPVTEVFEPFRMTDILLSHSERRRPLNHTEVMNEKKHHDTPEFSMIVSSFPEAHNSASIHLVCISKTAA</sequence>
<evidence type="ECO:0000313" key="2">
    <source>
        <dbReference type="Proteomes" id="UP001062846"/>
    </source>
</evidence>
<comment type="caution">
    <text evidence="1">The sequence shown here is derived from an EMBL/GenBank/DDBJ whole genome shotgun (WGS) entry which is preliminary data.</text>
</comment>
<dbReference type="EMBL" id="CM046400">
    <property type="protein sequence ID" value="KAI8524566.1"/>
    <property type="molecule type" value="Genomic_DNA"/>
</dbReference>
<organism evidence="1 2">
    <name type="scientific">Rhododendron molle</name>
    <name type="common">Chinese azalea</name>
    <name type="synonym">Azalea mollis</name>
    <dbReference type="NCBI Taxonomy" id="49168"/>
    <lineage>
        <taxon>Eukaryota</taxon>
        <taxon>Viridiplantae</taxon>
        <taxon>Streptophyta</taxon>
        <taxon>Embryophyta</taxon>
        <taxon>Tracheophyta</taxon>
        <taxon>Spermatophyta</taxon>
        <taxon>Magnoliopsida</taxon>
        <taxon>eudicotyledons</taxon>
        <taxon>Gunneridae</taxon>
        <taxon>Pentapetalae</taxon>
        <taxon>asterids</taxon>
        <taxon>Ericales</taxon>
        <taxon>Ericaceae</taxon>
        <taxon>Ericoideae</taxon>
        <taxon>Rhodoreae</taxon>
        <taxon>Rhododendron</taxon>
    </lineage>
</organism>
<proteinExistence type="predicted"/>
<accession>A0ACC0L7R9</accession>
<reference evidence="1" key="1">
    <citation type="submission" date="2022-02" db="EMBL/GenBank/DDBJ databases">
        <title>Plant Genome Project.</title>
        <authorList>
            <person name="Zhang R.-G."/>
        </authorList>
    </citation>
    <scope>NUCLEOTIDE SEQUENCE</scope>
    <source>
        <strain evidence="1">AT1</strain>
    </source>
</reference>
<dbReference type="Proteomes" id="UP001062846">
    <property type="component" value="Chromosome 13"/>
</dbReference>
<gene>
    <name evidence="1" type="ORF">RHMOL_Rhmol13G0158900</name>
</gene>